<reference evidence="2" key="1">
    <citation type="journal article" date="2021" name="ISME J.">
        <title>Evolutionary origin and ecological implication of a unique nif island in free-living Bradyrhizobium lineages.</title>
        <authorList>
            <person name="Tao J."/>
        </authorList>
    </citation>
    <scope>NUCLEOTIDE SEQUENCE [LARGE SCALE GENOMIC DNA]</scope>
    <source>
        <strain evidence="2">SZCCT0094</strain>
    </source>
</reference>
<comment type="caution">
    <text evidence="1">The sequence shown here is derived from an EMBL/GenBank/DDBJ whole genome shotgun (WGS) entry which is preliminary data.</text>
</comment>
<name>A0ABS5GDS1_9BRAD</name>
<evidence type="ECO:0000313" key="1">
    <source>
        <dbReference type="EMBL" id="MBR1139488.1"/>
    </source>
</evidence>
<evidence type="ECO:0008006" key="3">
    <source>
        <dbReference type="Google" id="ProtNLM"/>
    </source>
</evidence>
<keyword evidence="2" id="KW-1185">Reference proteome</keyword>
<dbReference type="EMBL" id="JAFCLK010000030">
    <property type="protein sequence ID" value="MBR1139488.1"/>
    <property type="molecule type" value="Genomic_DNA"/>
</dbReference>
<sequence length="303" mass="32656">MTPLTLSPDAVLRLCSQPGFPDAMRASAAAAVNLYRGDRILNALLSDRARALFPHIVLYLHYAGPREGERGLTVGAMKDMCVRLDLCSPGRCEAMLALMRAVGLVAAAPRQDRRRRPLVPTERLMALHRERWGGQFDAMSAVIPAAVAYRAALRDSSFVRTFVRELGQRFIAGLRLLDGAPELEPFAERTAGMVILFGLALAGAADRPFPPVDAVPLSINALAKQFSVSRKHVLTLLREAEANGLLRRGGAAMDAITILPRGREALAHMMATMFIYMAECAEIALQAAGREGRGADAAASLSA</sequence>
<gene>
    <name evidence="1" type="ORF">JQ619_27390</name>
</gene>
<dbReference type="RefSeq" id="WP_172237729.1">
    <property type="nucleotide sequence ID" value="NZ_JABFDP010000017.1"/>
</dbReference>
<accession>A0ABS5GDS1</accession>
<dbReference type="Proteomes" id="UP001314635">
    <property type="component" value="Unassembled WGS sequence"/>
</dbReference>
<protein>
    <recommendedName>
        <fullName evidence="3">MarR family transcriptional regulator</fullName>
    </recommendedName>
</protein>
<organism evidence="1 2">
    <name type="scientific">Bradyrhizobium denitrificans</name>
    <dbReference type="NCBI Taxonomy" id="2734912"/>
    <lineage>
        <taxon>Bacteria</taxon>
        <taxon>Pseudomonadati</taxon>
        <taxon>Pseudomonadota</taxon>
        <taxon>Alphaproteobacteria</taxon>
        <taxon>Hyphomicrobiales</taxon>
        <taxon>Nitrobacteraceae</taxon>
        <taxon>Bradyrhizobium</taxon>
    </lineage>
</organism>
<proteinExistence type="predicted"/>
<evidence type="ECO:0000313" key="2">
    <source>
        <dbReference type="Proteomes" id="UP001314635"/>
    </source>
</evidence>